<protein>
    <recommendedName>
        <fullName evidence="11">THH1/TOM1/TOM3 domain-containing protein</fullName>
    </recommendedName>
</protein>
<feature type="transmembrane region" description="Helical" evidence="8">
    <location>
        <begin position="44"/>
        <end position="61"/>
    </location>
</feature>
<keyword evidence="3 8" id="KW-0812">Transmembrane</keyword>
<gene>
    <name evidence="9" type="ORF">FVE85_5116</name>
</gene>
<feature type="transmembrane region" description="Helical" evidence="8">
    <location>
        <begin position="73"/>
        <end position="90"/>
    </location>
</feature>
<dbReference type="GO" id="GO:0005765">
    <property type="term" value="C:lysosomal membrane"/>
    <property type="evidence" value="ECO:0007669"/>
    <property type="project" value="UniProtKB-SubCell"/>
</dbReference>
<feature type="compositionally biased region" description="Polar residues" evidence="7">
    <location>
        <begin position="379"/>
        <end position="401"/>
    </location>
</feature>
<evidence type="ECO:0000256" key="3">
    <source>
        <dbReference type="ARBA" id="ARBA00022692"/>
    </source>
</evidence>
<keyword evidence="6" id="KW-0458">Lysosome</keyword>
<comment type="subcellular location">
    <subcellularLocation>
        <location evidence="1">Endomembrane system</location>
        <topology evidence="1">Multi-pass membrane protein</topology>
    </subcellularLocation>
    <subcellularLocation>
        <location evidence="2">Lysosome membrane</location>
    </subcellularLocation>
</comment>
<evidence type="ECO:0000256" key="2">
    <source>
        <dbReference type="ARBA" id="ARBA00004656"/>
    </source>
</evidence>
<keyword evidence="10" id="KW-1185">Reference proteome</keyword>
<reference evidence="10" key="1">
    <citation type="journal article" date="2019" name="Nat. Commun.">
        <title>Expansion of phycobilisome linker gene families in mesophilic red algae.</title>
        <authorList>
            <person name="Lee J."/>
            <person name="Kim D."/>
            <person name="Bhattacharya D."/>
            <person name="Yoon H.S."/>
        </authorList>
    </citation>
    <scope>NUCLEOTIDE SEQUENCE [LARGE SCALE GENOMIC DNA]</scope>
    <source>
        <strain evidence="10">CCMP 1328</strain>
    </source>
</reference>
<evidence type="ECO:0000256" key="8">
    <source>
        <dbReference type="SAM" id="Phobius"/>
    </source>
</evidence>
<dbReference type="GO" id="GO:1904263">
    <property type="term" value="P:positive regulation of TORC1 signaling"/>
    <property type="evidence" value="ECO:0007669"/>
    <property type="project" value="TreeGrafter"/>
</dbReference>
<dbReference type="InterPro" id="IPR029723">
    <property type="entry name" value="GPR137"/>
</dbReference>
<keyword evidence="4 8" id="KW-1133">Transmembrane helix</keyword>
<sequence length="412" mass="46355">MADAWVMGRPRAAPPARALLSSVGVARELSRLPYNQEQFAPSRAAQLLGGFYILLVLLILWQLSRIAYHRHSMLSFQCAFLVMCMGWAAVRALVLMQPLEPSFLAFTLEWMPATFEFASFALLVMFCSYLLERESWSTRRTIWTVCYVLAVLMMFASIVALSYVVPMYGLRDSIRVHLGITGVVFGSLAVVIGSCHRKMKRMLQNETLQPLFAVGMNRKRHHTVERMVVVTGILVFVCSTRALCDLSAVGLYRWGFMDESRSMISFHRRPVLVFTSLLLWEIVPVLILIALFWEIPKQQSSHEDMGRFEPQLPVTDDTTDTRQASSLLGSAPVVFGSSQRSCRDIRISFPSSLPQNQLYGSTSNVDHGHRFAPGPPKSYQPQSQALLMSQDESSVHGNLSELSKFYGKQQGS</sequence>
<keyword evidence="5 8" id="KW-0472">Membrane</keyword>
<feature type="transmembrane region" description="Helical" evidence="8">
    <location>
        <begin position="272"/>
        <end position="293"/>
    </location>
</feature>
<dbReference type="AlphaFoldDB" id="A0A5J4Z0X8"/>
<evidence type="ECO:0000313" key="9">
    <source>
        <dbReference type="EMBL" id="KAA8497531.1"/>
    </source>
</evidence>
<evidence type="ECO:0000256" key="7">
    <source>
        <dbReference type="SAM" id="MobiDB-lite"/>
    </source>
</evidence>
<comment type="caution">
    <text evidence="9">The sequence shown here is derived from an EMBL/GenBank/DDBJ whole genome shotgun (WGS) entry which is preliminary data.</text>
</comment>
<name>A0A5J4Z0X8_PORPP</name>
<accession>A0A5J4Z0X8</accession>
<evidence type="ECO:0000256" key="1">
    <source>
        <dbReference type="ARBA" id="ARBA00004127"/>
    </source>
</evidence>
<feature type="transmembrane region" description="Helical" evidence="8">
    <location>
        <begin position="110"/>
        <end position="131"/>
    </location>
</feature>
<feature type="transmembrane region" description="Helical" evidence="8">
    <location>
        <begin position="143"/>
        <end position="164"/>
    </location>
</feature>
<dbReference type="Proteomes" id="UP000324585">
    <property type="component" value="Unassembled WGS sequence"/>
</dbReference>
<feature type="transmembrane region" description="Helical" evidence="8">
    <location>
        <begin position="176"/>
        <end position="195"/>
    </location>
</feature>
<dbReference type="EMBL" id="VRMN01000001">
    <property type="protein sequence ID" value="KAA8497531.1"/>
    <property type="molecule type" value="Genomic_DNA"/>
</dbReference>
<evidence type="ECO:0008006" key="11">
    <source>
        <dbReference type="Google" id="ProtNLM"/>
    </source>
</evidence>
<dbReference type="OrthoDB" id="17570at2759"/>
<proteinExistence type="predicted"/>
<evidence type="ECO:0000256" key="6">
    <source>
        <dbReference type="ARBA" id="ARBA00023228"/>
    </source>
</evidence>
<feature type="region of interest" description="Disordered" evidence="7">
    <location>
        <begin position="358"/>
        <end position="412"/>
    </location>
</feature>
<dbReference type="PANTHER" id="PTHR15146">
    <property type="entry name" value="INTEGRAL MEMBRANE PROTEIN GPR137"/>
    <property type="match status" value="1"/>
</dbReference>
<evidence type="ECO:0000313" key="10">
    <source>
        <dbReference type="Proteomes" id="UP000324585"/>
    </source>
</evidence>
<dbReference type="GO" id="GO:0012505">
    <property type="term" value="C:endomembrane system"/>
    <property type="evidence" value="ECO:0007669"/>
    <property type="project" value="UniProtKB-SubCell"/>
</dbReference>
<evidence type="ECO:0000256" key="4">
    <source>
        <dbReference type="ARBA" id="ARBA00022989"/>
    </source>
</evidence>
<dbReference type="PANTHER" id="PTHR15146:SF3">
    <property type="entry name" value="THH1_TOM1_TOM3 DOMAIN-CONTAINING PROTEIN"/>
    <property type="match status" value="1"/>
</dbReference>
<organism evidence="9 10">
    <name type="scientific">Porphyridium purpureum</name>
    <name type="common">Red alga</name>
    <name type="synonym">Porphyridium cruentum</name>
    <dbReference type="NCBI Taxonomy" id="35688"/>
    <lineage>
        <taxon>Eukaryota</taxon>
        <taxon>Rhodophyta</taxon>
        <taxon>Bangiophyceae</taxon>
        <taxon>Porphyridiales</taxon>
        <taxon>Porphyridiaceae</taxon>
        <taxon>Porphyridium</taxon>
    </lineage>
</organism>
<evidence type="ECO:0000256" key="5">
    <source>
        <dbReference type="ARBA" id="ARBA00023136"/>
    </source>
</evidence>
<feature type="transmembrane region" description="Helical" evidence="8">
    <location>
        <begin position="228"/>
        <end position="252"/>
    </location>
</feature>